<feature type="domain" description="Large ribosomal subunit protein bL25 beta" evidence="8">
    <location>
        <begin position="101"/>
        <end position="186"/>
    </location>
</feature>
<evidence type="ECO:0000313" key="9">
    <source>
        <dbReference type="EMBL" id="PIZ60329.1"/>
    </source>
</evidence>
<dbReference type="PANTHER" id="PTHR33284:SF1">
    <property type="entry name" value="RIBOSOMAL PROTEIN L25_GLN-TRNA SYNTHETASE, ANTI-CODON-BINDING DOMAIN-CONTAINING PROTEIN"/>
    <property type="match status" value="1"/>
</dbReference>
<dbReference type="InterPro" id="IPR001021">
    <property type="entry name" value="Ribosomal_bL25_long"/>
</dbReference>
<dbReference type="InterPro" id="IPR020930">
    <property type="entry name" value="Ribosomal_uL5_bac-type"/>
</dbReference>
<comment type="function">
    <text evidence="5">This is one of the proteins that binds to the 5S RNA in the ribosome where it forms part of the central protuberance.</text>
</comment>
<evidence type="ECO:0000256" key="2">
    <source>
        <dbReference type="ARBA" id="ARBA00022884"/>
    </source>
</evidence>
<comment type="subunit">
    <text evidence="5">Part of the 50S ribosomal subunit; part of the 5S rRNA/L5/L18/L25 subcomplex. Contacts the 5S rRNA. Binds to the 5S rRNA independently of L5 and L18.</text>
</comment>
<dbReference type="Gene3D" id="2.40.240.10">
    <property type="entry name" value="Ribosomal Protein L25, Chain P"/>
    <property type="match status" value="1"/>
</dbReference>
<gene>
    <name evidence="5" type="primary">rplY</name>
    <name evidence="5" type="synonym">ctc</name>
    <name evidence="9" type="ORF">COY20_01340</name>
</gene>
<dbReference type="Proteomes" id="UP000229336">
    <property type="component" value="Unassembled WGS sequence"/>
</dbReference>
<evidence type="ECO:0000256" key="4">
    <source>
        <dbReference type="ARBA" id="ARBA00023274"/>
    </source>
</evidence>
<keyword evidence="4 5" id="KW-0687">Ribonucleoprotein</keyword>
<dbReference type="PANTHER" id="PTHR33284">
    <property type="entry name" value="RIBOSOMAL PROTEIN L25/GLN-TRNA SYNTHETASE, ANTI-CODON-BINDING DOMAIN-CONTAINING PROTEIN"/>
    <property type="match status" value="1"/>
</dbReference>
<dbReference type="EMBL" id="PFNX01000027">
    <property type="protein sequence ID" value="PIZ60329.1"/>
    <property type="molecule type" value="Genomic_DNA"/>
</dbReference>
<dbReference type="InterPro" id="IPR029751">
    <property type="entry name" value="Ribosomal_L25_dom"/>
</dbReference>
<protein>
    <recommendedName>
        <fullName evidence="5">Large ribosomal subunit protein bL25</fullName>
    </recommendedName>
    <alternativeName>
        <fullName evidence="5">General stress protein CTC</fullName>
    </alternativeName>
</protein>
<dbReference type="CDD" id="cd00495">
    <property type="entry name" value="Ribosomal_L25_TL5_CTC"/>
    <property type="match status" value="1"/>
</dbReference>
<organism evidence="9 10">
    <name type="scientific">Candidatus Shapirobacteria bacterium CG_4_10_14_0_2_um_filter_40_12</name>
    <dbReference type="NCBI Taxonomy" id="1974871"/>
    <lineage>
        <taxon>Bacteria</taxon>
        <taxon>Candidatus Shapironibacteriota</taxon>
    </lineage>
</organism>
<dbReference type="NCBIfam" id="TIGR00731">
    <property type="entry name" value="bL25_bact_ctc"/>
    <property type="match status" value="1"/>
</dbReference>
<keyword evidence="2 5" id="KW-0694">RNA-binding</keyword>
<dbReference type="HAMAP" id="MF_01334">
    <property type="entry name" value="Ribosomal_bL25_CTC"/>
    <property type="match status" value="1"/>
</dbReference>
<dbReference type="InterPro" id="IPR020056">
    <property type="entry name" value="Rbsml_bL25/Gln-tRNA_synth_N"/>
</dbReference>
<dbReference type="InterPro" id="IPR020057">
    <property type="entry name" value="Ribosomal_bL25_b-dom"/>
</dbReference>
<dbReference type="SUPFAM" id="SSF50715">
    <property type="entry name" value="Ribosomal protein L25-like"/>
    <property type="match status" value="1"/>
</dbReference>
<dbReference type="Pfam" id="PF01386">
    <property type="entry name" value="Ribosomal_L25p"/>
    <property type="match status" value="1"/>
</dbReference>
<feature type="domain" description="Large ribosomal subunit protein bL25 L25" evidence="7">
    <location>
        <begin position="9"/>
        <end position="92"/>
    </location>
</feature>
<dbReference type="GO" id="GO:0008097">
    <property type="term" value="F:5S rRNA binding"/>
    <property type="evidence" value="ECO:0007669"/>
    <property type="project" value="InterPro"/>
</dbReference>
<keyword evidence="3 5" id="KW-0689">Ribosomal protein</keyword>
<comment type="similarity">
    <text evidence="5">Belongs to the bacterial ribosomal protein bL25 family. CTC subfamily.</text>
</comment>
<dbReference type="InterPro" id="IPR011035">
    <property type="entry name" value="Ribosomal_bL25/Gln-tRNA_synth"/>
</dbReference>
<name>A0A2M7TTQ3_9BACT</name>
<evidence type="ECO:0000259" key="7">
    <source>
        <dbReference type="Pfam" id="PF01386"/>
    </source>
</evidence>
<dbReference type="Pfam" id="PF14693">
    <property type="entry name" value="Ribosomal_TL5_C"/>
    <property type="match status" value="1"/>
</dbReference>
<evidence type="ECO:0000256" key="6">
    <source>
        <dbReference type="SAM" id="MobiDB-lite"/>
    </source>
</evidence>
<feature type="region of interest" description="Disordered" evidence="6">
    <location>
        <begin position="184"/>
        <end position="235"/>
    </location>
</feature>
<dbReference type="AlphaFoldDB" id="A0A2M7TTQ3"/>
<feature type="compositionally biased region" description="Basic and acidic residues" evidence="6">
    <location>
        <begin position="208"/>
        <end position="235"/>
    </location>
</feature>
<evidence type="ECO:0000313" key="10">
    <source>
        <dbReference type="Proteomes" id="UP000229336"/>
    </source>
</evidence>
<dbReference type="Gene3D" id="2.170.120.20">
    <property type="entry name" value="Ribosomal protein L25, beta domain"/>
    <property type="match status" value="1"/>
</dbReference>
<reference evidence="10" key="1">
    <citation type="submission" date="2017-09" db="EMBL/GenBank/DDBJ databases">
        <title>Depth-based differentiation of microbial function through sediment-hosted aquifers and enrichment of novel symbionts in the deep terrestrial subsurface.</title>
        <authorList>
            <person name="Probst A.J."/>
            <person name="Ladd B."/>
            <person name="Jarett J.K."/>
            <person name="Geller-Mcgrath D.E."/>
            <person name="Sieber C.M.K."/>
            <person name="Emerson J.B."/>
            <person name="Anantharaman K."/>
            <person name="Thomas B.C."/>
            <person name="Malmstrom R."/>
            <person name="Stieglmeier M."/>
            <person name="Klingl A."/>
            <person name="Woyke T."/>
            <person name="Ryan C.M."/>
            <person name="Banfield J.F."/>
        </authorList>
    </citation>
    <scope>NUCLEOTIDE SEQUENCE [LARGE SCALE GENOMIC DNA]</scope>
</reference>
<evidence type="ECO:0000256" key="3">
    <source>
        <dbReference type="ARBA" id="ARBA00022980"/>
    </source>
</evidence>
<evidence type="ECO:0000259" key="8">
    <source>
        <dbReference type="Pfam" id="PF14693"/>
    </source>
</evidence>
<dbReference type="GO" id="GO:0006412">
    <property type="term" value="P:translation"/>
    <property type="evidence" value="ECO:0007669"/>
    <property type="project" value="UniProtKB-UniRule"/>
</dbReference>
<sequence length="235" mass="25804">MSKQIVSIPAQLRTVTGRKVKSIRQQGLTPASIYGHEFKPLSVQFDSALLQSTFSHAGESTLVEVVIGEDKYPILFKNPQYHPLTSALLHVDCHKVNLKEKIVATVPIEFVGESLAVKNGNVLVPILDEIEVEALPTDLPEKFIVDISSLVDVDQMIIVADLQNDSAKVEIKTDLTSAIVKTEAPKVEEEPITPEAEVTPGDVPATEQKTEEEKTADDEAKKAEKVEDKGQKEEK</sequence>
<dbReference type="InterPro" id="IPR037121">
    <property type="entry name" value="Ribosomal_bL25_C"/>
</dbReference>
<proteinExistence type="inferred from homology"/>
<evidence type="ECO:0000256" key="5">
    <source>
        <dbReference type="HAMAP-Rule" id="MF_01334"/>
    </source>
</evidence>
<comment type="caution">
    <text evidence="9">The sequence shown here is derived from an EMBL/GenBank/DDBJ whole genome shotgun (WGS) entry which is preliminary data.</text>
</comment>
<dbReference type="GO" id="GO:0022625">
    <property type="term" value="C:cytosolic large ribosomal subunit"/>
    <property type="evidence" value="ECO:0007669"/>
    <property type="project" value="TreeGrafter"/>
</dbReference>
<dbReference type="GO" id="GO:0003735">
    <property type="term" value="F:structural constituent of ribosome"/>
    <property type="evidence" value="ECO:0007669"/>
    <property type="project" value="InterPro"/>
</dbReference>
<evidence type="ECO:0000256" key="1">
    <source>
        <dbReference type="ARBA" id="ARBA00022730"/>
    </source>
</evidence>
<keyword evidence="1 5" id="KW-0699">rRNA-binding</keyword>
<accession>A0A2M7TTQ3</accession>